<dbReference type="Gene3D" id="1.10.40.60">
    <property type="entry name" value="EpsJ-like"/>
    <property type="match status" value="2"/>
</dbReference>
<dbReference type="PANTHER" id="PTHR38831:SF1">
    <property type="entry name" value="TYPE II SECRETION SYSTEM PROTEIN K-RELATED"/>
    <property type="match status" value="1"/>
</dbReference>
<dbReference type="Gene3D" id="3.30.1300.30">
    <property type="entry name" value="GSPII I/J protein-like"/>
    <property type="match status" value="1"/>
</dbReference>
<sequence>MMKKQRGVALIVVLLLVAMMSLIAVQMTGRLQHNFHRVENQIQHQQAYWYSLGVEALAVKGLTLTFKDSKIIDLTQPWAIEDKTYPLDGAVVTGSMTDKQACFNINALGTVKPVADGSKKPFLVTYFQNVMIDTGVDDYQAEEIADSSWEFIDENSTVQSSYGGEDSTYEGFQPAYLPPNGWLADRSELRAINGVSAEIYNQIKGLVCALPTKEFKLNVNTITEKQAVLLSALFSPELSLEQAQKIIKDRDARSKGWDSVEDFMKVLPQVDQKESEDQKKKEQYLTVSSNYFSLDAEIQIDRARLRAVTLFKRDDNNKVTVVRRYYGGIRERISDDKAQ</sequence>
<keyword evidence="7" id="KW-0653">Protein transport</keyword>
<keyword evidence="9 10" id="KW-0472">Membrane</keyword>
<organism evidence="13 14">
    <name type="scientific">Photobacterium leiognathi subsp. mandapamensis</name>
    <name type="common">Photobacterium mandapamensis</name>
    <dbReference type="NCBI Taxonomy" id="48408"/>
    <lineage>
        <taxon>Bacteria</taxon>
        <taxon>Pseudomonadati</taxon>
        <taxon>Pseudomonadota</taxon>
        <taxon>Gammaproteobacteria</taxon>
        <taxon>Vibrionales</taxon>
        <taxon>Vibrionaceae</taxon>
        <taxon>Photobacterium</taxon>
    </lineage>
</organism>
<evidence type="ECO:0000256" key="7">
    <source>
        <dbReference type="ARBA" id="ARBA00022927"/>
    </source>
</evidence>
<dbReference type="InterPro" id="IPR005628">
    <property type="entry name" value="GspK"/>
</dbReference>
<dbReference type="InterPro" id="IPR049179">
    <property type="entry name" value="T2SSK_SAM-like_2nd"/>
</dbReference>
<reference evidence="13 14" key="1">
    <citation type="submission" date="2018-03" db="EMBL/GenBank/DDBJ databases">
        <title>Whole genome sequencing of Histamine producing bacteria.</title>
        <authorList>
            <person name="Butler K."/>
        </authorList>
    </citation>
    <scope>NUCLEOTIDE SEQUENCE [LARGE SCALE GENOMIC DNA]</scope>
    <source>
        <strain evidence="13 14">Res.4.1</strain>
    </source>
</reference>
<evidence type="ECO:0000256" key="3">
    <source>
        <dbReference type="ARBA" id="ARBA00022448"/>
    </source>
</evidence>
<comment type="caution">
    <text evidence="13">The sequence shown here is derived from an EMBL/GenBank/DDBJ whole genome shotgun (WGS) entry which is preliminary data.</text>
</comment>
<dbReference type="InterPro" id="IPR045584">
    <property type="entry name" value="Pilin-like"/>
</dbReference>
<dbReference type="AlphaFoldDB" id="A0A2T3KSV5"/>
<evidence type="ECO:0000256" key="6">
    <source>
        <dbReference type="ARBA" id="ARBA00022692"/>
    </source>
</evidence>
<evidence type="ECO:0000256" key="4">
    <source>
        <dbReference type="ARBA" id="ARBA00022475"/>
    </source>
</evidence>
<dbReference type="GO" id="GO:0009306">
    <property type="term" value="P:protein secretion"/>
    <property type="evidence" value="ECO:0007669"/>
    <property type="project" value="InterPro"/>
</dbReference>
<evidence type="ECO:0000256" key="1">
    <source>
        <dbReference type="ARBA" id="ARBA00004533"/>
    </source>
</evidence>
<dbReference type="PANTHER" id="PTHR38831">
    <property type="entry name" value="TYPE II SECRETION SYSTEM PROTEIN K"/>
    <property type="match status" value="1"/>
</dbReference>
<evidence type="ECO:0000259" key="12">
    <source>
        <dbReference type="Pfam" id="PF21687"/>
    </source>
</evidence>
<evidence type="ECO:0000256" key="8">
    <source>
        <dbReference type="ARBA" id="ARBA00022989"/>
    </source>
</evidence>
<keyword evidence="5 10" id="KW-0997">Cell inner membrane</keyword>
<dbReference type="InterPro" id="IPR049031">
    <property type="entry name" value="T2SSK_SAM-like_1st"/>
</dbReference>
<evidence type="ECO:0000256" key="10">
    <source>
        <dbReference type="PIRNR" id="PIRNR002786"/>
    </source>
</evidence>
<keyword evidence="6" id="KW-0812">Transmembrane</keyword>
<dbReference type="SUPFAM" id="SSF158544">
    <property type="entry name" value="GspK insert domain-like"/>
    <property type="match status" value="2"/>
</dbReference>
<accession>A0A2T3KSV5</accession>
<dbReference type="Pfam" id="PF21687">
    <property type="entry name" value="T2SSK_1st"/>
    <property type="match status" value="1"/>
</dbReference>
<gene>
    <name evidence="13" type="ORF">C0W93_15105</name>
</gene>
<evidence type="ECO:0000256" key="2">
    <source>
        <dbReference type="ARBA" id="ARBA00007246"/>
    </source>
</evidence>
<dbReference type="InterPro" id="IPR038072">
    <property type="entry name" value="GspK_central_sf"/>
</dbReference>
<evidence type="ECO:0000313" key="13">
    <source>
        <dbReference type="EMBL" id="PSV09529.1"/>
    </source>
</evidence>
<feature type="domain" description="T2SS protein K second SAM-like" evidence="11">
    <location>
        <begin position="217"/>
        <end position="277"/>
    </location>
</feature>
<keyword evidence="4 10" id="KW-1003">Cell membrane</keyword>
<evidence type="ECO:0000256" key="9">
    <source>
        <dbReference type="ARBA" id="ARBA00023136"/>
    </source>
</evidence>
<evidence type="ECO:0000256" key="5">
    <source>
        <dbReference type="ARBA" id="ARBA00022519"/>
    </source>
</evidence>
<dbReference type="RefSeq" id="WP_107185587.1">
    <property type="nucleotide sequence ID" value="NZ_CP131575.1"/>
</dbReference>
<dbReference type="SUPFAM" id="SSF54523">
    <property type="entry name" value="Pili subunits"/>
    <property type="match status" value="1"/>
</dbReference>
<dbReference type="EMBL" id="PYNS01000018">
    <property type="protein sequence ID" value="PSV09529.1"/>
    <property type="molecule type" value="Genomic_DNA"/>
</dbReference>
<keyword evidence="3 10" id="KW-0813">Transport</keyword>
<dbReference type="PIRSF" id="PIRSF002786">
    <property type="entry name" value="XcpX"/>
    <property type="match status" value="1"/>
</dbReference>
<feature type="domain" description="T2SS protein K first SAM-like" evidence="12">
    <location>
        <begin position="101"/>
        <end position="212"/>
    </location>
</feature>
<comment type="subcellular location">
    <subcellularLocation>
        <location evidence="1 10">Cell inner membrane</location>
    </subcellularLocation>
</comment>
<evidence type="ECO:0000259" key="11">
    <source>
        <dbReference type="Pfam" id="PF03934"/>
    </source>
</evidence>
<dbReference type="GO" id="GO:0005886">
    <property type="term" value="C:plasma membrane"/>
    <property type="evidence" value="ECO:0007669"/>
    <property type="project" value="UniProtKB-SubCell"/>
</dbReference>
<protein>
    <recommendedName>
        <fullName evidence="10">Type II secretion system protein K</fullName>
    </recommendedName>
</protein>
<dbReference type="Proteomes" id="UP000240530">
    <property type="component" value="Unassembled WGS sequence"/>
</dbReference>
<keyword evidence="8" id="KW-1133">Transmembrane helix</keyword>
<dbReference type="NCBIfam" id="NF037980">
    <property type="entry name" value="T2SS_GspK"/>
    <property type="match status" value="1"/>
</dbReference>
<dbReference type="Pfam" id="PF03934">
    <property type="entry name" value="T2SSK"/>
    <property type="match status" value="1"/>
</dbReference>
<name>A0A2T3KSV5_PHOLD</name>
<proteinExistence type="inferred from homology"/>
<comment type="similarity">
    <text evidence="2 10">Belongs to the GSP K family.</text>
</comment>
<evidence type="ECO:0000313" key="14">
    <source>
        <dbReference type="Proteomes" id="UP000240530"/>
    </source>
</evidence>